<feature type="signal peptide" evidence="1">
    <location>
        <begin position="1"/>
        <end position="29"/>
    </location>
</feature>
<gene>
    <name evidence="2" type="ORF">GA0061099_1001479</name>
</gene>
<reference evidence="2 3" key="1">
    <citation type="submission" date="2016-08" db="EMBL/GenBank/DDBJ databases">
        <authorList>
            <person name="Seilhamer J.J."/>
        </authorList>
    </citation>
    <scope>NUCLEOTIDE SEQUENCE [LARGE SCALE GENOMIC DNA]</scope>
    <source>
        <strain evidence="2 3">CCBAU 10071</strain>
    </source>
</reference>
<feature type="chain" id="PRO_5008682729" description="DUF1176 domain-containing protein" evidence="1">
    <location>
        <begin position="30"/>
        <end position="219"/>
    </location>
</feature>
<evidence type="ECO:0008006" key="4">
    <source>
        <dbReference type="Google" id="ProtNLM"/>
    </source>
</evidence>
<keyword evidence="1" id="KW-0732">Signal</keyword>
<evidence type="ECO:0000313" key="3">
    <source>
        <dbReference type="Proteomes" id="UP000183174"/>
    </source>
</evidence>
<accession>A0A1C3U460</accession>
<evidence type="ECO:0000313" key="2">
    <source>
        <dbReference type="EMBL" id="SCB10115.1"/>
    </source>
</evidence>
<dbReference type="Proteomes" id="UP000183174">
    <property type="component" value="Unassembled WGS sequence"/>
</dbReference>
<dbReference type="EMBL" id="FMAE01000001">
    <property type="protein sequence ID" value="SCB10115.1"/>
    <property type="molecule type" value="Genomic_DNA"/>
</dbReference>
<sequence>MRSTLKSVRVGVGLLMLVAAVHLTSAAFGEDKQSAGSRDDAAAFDPIRFGGRTDFQVSALAEVPRQVARAAQRENCDVEKGMKQIPLRFLVERERRLVLVYCQWILGSHLVFDLKDARHPKLVVFPFLAQNTGFGTTPRPGLITWRKEAGEFEAETGTDMCPSSRLRHVYRLGRTEGVTSGTSSFVLVRVDVTARGCGGNQPWSTVWQAPNWPESMIVR</sequence>
<organism evidence="2 3">
    <name type="scientific">Bradyrhizobium yuanmingense</name>
    <dbReference type="NCBI Taxonomy" id="108015"/>
    <lineage>
        <taxon>Bacteria</taxon>
        <taxon>Pseudomonadati</taxon>
        <taxon>Pseudomonadota</taxon>
        <taxon>Alphaproteobacteria</taxon>
        <taxon>Hyphomicrobiales</taxon>
        <taxon>Nitrobacteraceae</taxon>
        <taxon>Bradyrhizobium</taxon>
    </lineage>
</organism>
<protein>
    <recommendedName>
        <fullName evidence="4">DUF1176 domain-containing protein</fullName>
    </recommendedName>
</protein>
<dbReference type="AlphaFoldDB" id="A0A1C3U460"/>
<name>A0A1C3U460_9BRAD</name>
<proteinExistence type="predicted"/>
<evidence type="ECO:0000256" key="1">
    <source>
        <dbReference type="SAM" id="SignalP"/>
    </source>
</evidence>